<dbReference type="EMBL" id="VHSG01000019">
    <property type="protein sequence ID" value="TQV72643.1"/>
    <property type="molecule type" value="Genomic_DNA"/>
</dbReference>
<dbReference type="SMART" id="SM00422">
    <property type="entry name" value="HTH_MERR"/>
    <property type="match status" value="1"/>
</dbReference>
<dbReference type="PANTHER" id="PTHR30204">
    <property type="entry name" value="REDOX-CYCLING DRUG-SENSING TRANSCRIPTIONAL ACTIVATOR SOXR"/>
    <property type="match status" value="1"/>
</dbReference>
<sequence length="60" mass="6535">MSGYSIGQVAKMSGVSKRTLHHYHAIGLLVPAGSGASGYRLYSSQNLLVLQQILLYLQWA</sequence>
<proteinExistence type="predicted"/>
<feature type="domain" description="HTH merR-type" evidence="2">
    <location>
        <begin position="3"/>
        <end position="60"/>
    </location>
</feature>
<dbReference type="PROSITE" id="PS50937">
    <property type="entry name" value="HTH_MERR_2"/>
    <property type="match status" value="1"/>
</dbReference>
<name>A0A545T600_9GAMM</name>
<dbReference type="GO" id="GO:0003700">
    <property type="term" value="F:DNA-binding transcription factor activity"/>
    <property type="evidence" value="ECO:0007669"/>
    <property type="project" value="InterPro"/>
</dbReference>
<evidence type="ECO:0000313" key="3">
    <source>
        <dbReference type="EMBL" id="TQV72643.1"/>
    </source>
</evidence>
<dbReference type="GO" id="GO:0003677">
    <property type="term" value="F:DNA binding"/>
    <property type="evidence" value="ECO:0007669"/>
    <property type="project" value="UniProtKB-KW"/>
</dbReference>
<accession>A0A545T600</accession>
<dbReference type="Pfam" id="PF00376">
    <property type="entry name" value="MerR"/>
    <property type="match status" value="1"/>
</dbReference>
<dbReference type="InterPro" id="IPR000551">
    <property type="entry name" value="MerR-type_HTH_dom"/>
</dbReference>
<gene>
    <name evidence="3" type="ORF">FKG94_18295</name>
</gene>
<dbReference type="AlphaFoldDB" id="A0A545T600"/>
<evidence type="ECO:0000259" key="2">
    <source>
        <dbReference type="PROSITE" id="PS50937"/>
    </source>
</evidence>
<dbReference type="SUPFAM" id="SSF46955">
    <property type="entry name" value="Putative DNA-binding domain"/>
    <property type="match status" value="1"/>
</dbReference>
<comment type="caution">
    <text evidence="3">The sequence shown here is derived from an EMBL/GenBank/DDBJ whole genome shotgun (WGS) entry which is preliminary data.</text>
</comment>
<dbReference type="RefSeq" id="WP_142928373.1">
    <property type="nucleotide sequence ID" value="NZ_ML660098.1"/>
</dbReference>
<dbReference type="CDD" id="cd01106">
    <property type="entry name" value="HTH_TipAL-Mta"/>
    <property type="match status" value="1"/>
</dbReference>
<dbReference type="Proteomes" id="UP000319732">
    <property type="component" value="Unassembled WGS sequence"/>
</dbReference>
<dbReference type="PANTHER" id="PTHR30204:SF90">
    <property type="entry name" value="HTH-TYPE TRANSCRIPTIONAL ACTIVATOR MTA"/>
    <property type="match status" value="1"/>
</dbReference>
<protein>
    <submittedName>
        <fullName evidence="3">MerR family transcriptional regulator</fullName>
    </submittedName>
</protein>
<dbReference type="Gene3D" id="1.10.1660.10">
    <property type="match status" value="1"/>
</dbReference>
<organism evidence="3 4">
    <name type="scientific">Exilibacterium tricleocarpae</name>
    <dbReference type="NCBI Taxonomy" id="2591008"/>
    <lineage>
        <taxon>Bacteria</taxon>
        <taxon>Pseudomonadati</taxon>
        <taxon>Pseudomonadota</taxon>
        <taxon>Gammaproteobacteria</taxon>
        <taxon>Cellvibrionales</taxon>
        <taxon>Cellvibrionaceae</taxon>
        <taxon>Exilibacterium</taxon>
    </lineage>
</organism>
<keyword evidence="4" id="KW-1185">Reference proteome</keyword>
<reference evidence="3 4" key="1">
    <citation type="submission" date="2019-06" db="EMBL/GenBank/DDBJ databases">
        <title>Whole genome sequence for Cellvibrionaceae sp. R142.</title>
        <authorList>
            <person name="Wang G."/>
        </authorList>
    </citation>
    <scope>NUCLEOTIDE SEQUENCE [LARGE SCALE GENOMIC DNA]</scope>
    <source>
        <strain evidence="3 4">R142</strain>
    </source>
</reference>
<dbReference type="InterPro" id="IPR047057">
    <property type="entry name" value="MerR_fam"/>
</dbReference>
<evidence type="ECO:0000313" key="4">
    <source>
        <dbReference type="Proteomes" id="UP000319732"/>
    </source>
</evidence>
<evidence type="ECO:0000256" key="1">
    <source>
        <dbReference type="ARBA" id="ARBA00023125"/>
    </source>
</evidence>
<keyword evidence="1" id="KW-0238">DNA-binding</keyword>
<dbReference type="OrthoDB" id="9802944at2"/>
<dbReference type="InterPro" id="IPR009061">
    <property type="entry name" value="DNA-bd_dom_put_sf"/>
</dbReference>